<feature type="compositionally biased region" description="Basic and acidic residues" evidence="1">
    <location>
        <begin position="69"/>
        <end position="85"/>
    </location>
</feature>
<dbReference type="EMBL" id="AEYI02000173">
    <property type="protein sequence ID" value="KFG51316.1"/>
    <property type="molecule type" value="Genomic_DNA"/>
</dbReference>
<name>A0A086L3U8_TOXGO</name>
<organism evidence="2 3">
    <name type="scientific">Toxoplasma gondii p89</name>
    <dbReference type="NCBI Taxonomy" id="943119"/>
    <lineage>
        <taxon>Eukaryota</taxon>
        <taxon>Sar</taxon>
        <taxon>Alveolata</taxon>
        <taxon>Apicomplexa</taxon>
        <taxon>Conoidasida</taxon>
        <taxon>Coccidia</taxon>
        <taxon>Eucoccidiorida</taxon>
        <taxon>Eimeriorina</taxon>
        <taxon>Sarcocystidae</taxon>
        <taxon>Toxoplasma</taxon>
    </lineage>
</organism>
<accession>A0A086L3U8</accession>
<feature type="region of interest" description="Disordered" evidence="1">
    <location>
        <begin position="61"/>
        <end position="88"/>
    </location>
</feature>
<evidence type="ECO:0000313" key="2">
    <source>
        <dbReference type="EMBL" id="KFG51316.1"/>
    </source>
</evidence>
<feature type="region of interest" description="Disordered" evidence="1">
    <location>
        <begin position="1"/>
        <end position="20"/>
    </location>
</feature>
<proteinExistence type="predicted"/>
<evidence type="ECO:0000313" key="3">
    <source>
        <dbReference type="Proteomes" id="UP000028828"/>
    </source>
</evidence>
<sequence length="234" mass="26885">MNGLQRRTQRSGLDTPHCDSQQSKCSGGLACLFAPSFSFHTREKTREAMCTTSSCPVLPRPSQLLHARHRDEHKRNGRGRQERNAKSPKLKAVFLTHESRCVLRAVATCQKQSASALSLATRTALVLLTERRVRVYKHLTRKKRDAHKSIQRAPTKGIFRGARQKYTDGEWRASLFWRQDKDVEVALCVLSAVRGFRVAARKVQRRDGRDTRLWHGRRKQLLGKIPPGRWREAR</sequence>
<evidence type="ECO:0000256" key="1">
    <source>
        <dbReference type="SAM" id="MobiDB-lite"/>
    </source>
</evidence>
<reference evidence="2 3" key="1">
    <citation type="submission" date="2014-03" db="EMBL/GenBank/DDBJ databases">
        <authorList>
            <person name="Sibley D."/>
            <person name="Venepally P."/>
            <person name="Karamycheva S."/>
            <person name="Hadjithomas M."/>
            <person name="Khan A."/>
            <person name="Brunk B."/>
            <person name="Roos D."/>
            <person name="Caler E."/>
            <person name="Lorenzi H."/>
        </authorList>
    </citation>
    <scope>NUCLEOTIDE SEQUENCE [LARGE SCALE GENOMIC DNA]</scope>
    <source>
        <strain evidence="3">p89</strain>
    </source>
</reference>
<dbReference type="VEuPathDB" id="ToxoDB:TGP89_233157"/>
<dbReference type="AlphaFoldDB" id="A0A086L3U8"/>
<gene>
    <name evidence="2" type="ORF">TGP89_233157</name>
</gene>
<protein>
    <submittedName>
        <fullName evidence="2">Uncharacterized protein</fullName>
    </submittedName>
</protein>
<comment type="caution">
    <text evidence="2">The sequence shown here is derived from an EMBL/GenBank/DDBJ whole genome shotgun (WGS) entry which is preliminary data.</text>
</comment>
<dbReference type="Proteomes" id="UP000028828">
    <property type="component" value="Unassembled WGS sequence"/>
</dbReference>